<evidence type="ECO:0000313" key="1">
    <source>
        <dbReference type="EMBL" id="MFG3188766.1"/>
    </source>
</evidence>
<gene>
    <name evidence="1" type="ORF">ACGFYS_07480</name>
</gene>
<dbReference type="InterPro" id="IPR050682">
    <property type="entry name" value="ModA/WtpA"/>
</dbReference>
<organism evidence="1 2">
    <name type="scientific">Streptomyces omiyaensis</name>
    <dbReference type="NCBI Taxonomy" id="68247"/>
    <lineage>
        <taxon>Bacteria</taxon>
        <taxon>Bacillati</taxon>
        <taxon>Actinomycetota</taxon>
        <taxon>Actinomycetes</taxon>
        <taxon>Kitasatosporales</taxon>
        <taxon>Streptomycetaceae</taxon>
        <taxon>Streptomyces</taxon>
    </lineage>
</organism>
<dbReference type="PANTHER" id="PTHR30632">
    <property type="entry name" value="MOLYBDATE-BINDING PERIPLASMIC PROTEIN"/>
    <property type="match status" value="1"/>
</dbReference>
<dbReference type="Proteomes" id="UP001604282">
    <property type="component" value="Unassembled WGS sequence"/>
</dbReference>
<dbReference type="RefSeq" id="WP_189851070.1">
    <property type="nucleotide sequence ID" value="NZ_BMVV01000014.1"/>
</dbReference>
<dbReference type="SUPFAM" id="SSF53850">
    <property type="entry name" value="Periplasmic binding protein-like II"/>
    <property type="match status" value="1"/>
</dbReference>
<name>A0ABW7BMW5_9ACTN</name>
<accession>A0ABW7BMW5</accession>
<evidence type="ECO:0000313" key="2">
    <source>
        <dbReference type="Proteomes" id="UP001604282"/>
    </source>
</evidence>
<dbReference type="EMBL" id="JBICZW010000004">
    <property type="protein sequence ID" value="MFG3188766.1"/>
    <property type="molecule type" value="Genomic_DNA"/>
</dbReference>
<comment type="caution">
    <text evidence="1">The sequence shown here is derived from an EMBL/GenBank/DDBJ whole genome shotgun (WGS) entry which is preliminary data.</text>
</comment>
<proteinExistence type="predicted"/>
<dbReference type="Gene3D" id="3.40.190.10">
    <property type="entry name" value="Periplasmic binding protein-like II"/>
    <property type="match status" value="2"/>
</dbReference>
<reference evidence="1 2" key="1">
    <citation type="submission" date="2024-10" db="EMBL/GenBank/DDBJ databases">
        <title>The Natural Products Discovery Center: Release of the First 8490 Sequenced Strains for Exploring Actinobacteria Biosynthetic Diversity.</title>
        <authorList>
            <person name="Kalkreuter E."/>
            <person name="Kautsar S.A."/>
            <person name="Yang D."/>
            <person name="Bader C.D."/>
            <person name="Teijaro C.N."/>
            <person name="Fluegel L."/>
            <person name="Davis C.M."/>
            <person name="Simpson J.R."/>
            <person name="Lauterbach L."/>
            <person name="Steele A.D."/>
            <person name="Gui C."/>
            <person name="Meng S."/>
            <person name="Li G."/>
            <person name="Viehrig K."/>
            <person name="Ye F."/>
            <person name="Su P."/>
            <person name="Kiefer A.F."/>
            <person name="Nichols A."/>
            <person name="Cepeda A.J."/>
            <person name="Yan W."/>
            <person name="Fan B."/>
            <person name="Jiang Y."/>
            <person name="Adhikari A."/>
            <person name="Zheng C.-J."/>
            <person name="Schuster L."/>
            <person name="Cowan T.M."/>
            <person name="Smanski M.J."/>
            <person name="Chevrette M.G."/>
            <person name="De Carvalho L.P.S."/>
            <person name="Shen B."/>
        </authorList>
    </citation>
    <scope>NUCLEOTIDE SEQUENCE [LARGE SCALE GENOMIC DNA]</scope>
    <source>
        <strain evidence="1 2">NPDC048229</strain>
    </source>
</reference>
<dbReference type="Pfam" id="PF13531">
    <property type="entry name" value="SBP_bac_11"/>
    <property type="match status" value="1"/>
</dbReference>
<protein>
    <submittedName>
        <fullName evidence="1">Substrate-binding domain-containing protein</fullName>
    </submittedName>
</protein>
<dbReference type="PANTHER" id="PTHR30632:SF11">
    <property type="entry name" value="BLR4797 PROTEIN"/>
    <property type="match status" value="1"/>
</dbReference>
<sequence length="235" mass="23522">MHRELVGLSSMATRPILADLCDRLRTAHGIPVRFESAGGVEVARRVREGAGADLLVLADGAVTALARDGLLVPGTVRPLWVSQVVAAVPDGTPLPALDSVADLRAALVSARSVAYSTGPSGTALLALLDRLGLAAALAGRLVQAPPGVPAGSLLTEGRADLAFQQHSELMDLPGVAVVGPLPGDAAVTSLFSAGVLTSSTAPGRALAALGLLASDEASQLAGARGMTPAEPDGRA</sequence>
<keyword evidence="2" id="KW-1185">Reference proteome</keyword>